<dbReference type="AlphaFoldDB" id="X1GSL0"/>
<proteinExistence type="predicted"/>
<evidence type="ECO:0000313" key="1">
    <source>
        <dbReference type="EMBL" id="GAH35968.1"/>
    </source>
</evidence>
<accession>X1GSL0</accession>
<reference evidence="1" key="1">
    <citation type="journal article" date="2014" name="Front. Microbiol.">
        <title>High frequency of phylogenetically diverse reductive dehalogenase-homologous genes in deep subseafloor sedimentary metagenomes.</title>
        <authorList>
            <person name="Kawai M."/>
            <person name="Futagami T."/>
            <person name="Toyoda A."/>
            <person name="Takaki Y."/>
            <person name="Nishi S."/>
            <person name="Hori S."/>
            <person name="Arai W."/>
            <person name="Tsubouchi T."/>
            <person name="Morono Y."/>
            <person name="Uchiyama I."/>
            <person name="Ito T."/>
            <person name="Fujiyama A."/>
            <person name="Inagaki F."/>
            <person name="Takami H."/>
        </authorList>
    </citation>
    <scope>NUCLEOTIDE SEQUENCE</scope>
    <source>
        <strain evidence="1">Expedition CK06-06</strain>
    </source>
</reference>
<protein>
    <submittedName>
        <fullName evidence="1">Uncharacterized protein</fullName>
    </submittedName>
</protein>
<name>X1GSL0_9ZZZZ</name>
<sequence>DFVTAPQVNITVEYKNGTKKQIMEKGKLV</sequence>
<gene>
    <name evidence="1" type="ORF">S03H2_13239</name>
</gene>
<comment type="caution">
    <text evidence="1">The sequence shown here is derived from an EMBL/GenBank/DDBJ whole genome shotgun (WGS) entry which is preliminary data.</text>
</comment>
<organism evidence="1">
    <name type="scientific">marine sediment metagenome</name>
    <dbReference type="NCBI Taxonomy" id="412755"/>
    <lineage>
        <taxon>unclassified sequences</taxon>
        <taxon>metagenomes</taxon>
        <taxon>ecological metagenomes</taxon>
    </lineage>
</organism>
<dbReference type="EMBL" id="BARU01006720">
    <property type="protein sequence ID" value="GAH35968.1"/>
    <property type="molecule type" value="Genomic_DNA"/>
</dbReference>
<feature type="non-terminal residue" evidence="1">
    <location>
        <position position="1"/>
    </location>
</feature>